<dbReference type="STRING" id="450851.PHZ_c2488"/>
<proteinExistence type="predicted"/>
<dbReference type="GO" id="GO:0016020">
    <property type="term" value="C:membrane"/>
    <property type="evidence" value="ECO:0007669"/>
    <property type="project" value="InterPro"/>
</dbReference>
<accession>B4RGJ1</accession>
<dbReference type="AlphaFoldDB" id="B4RGJ1"/>
<organism evidence="3 4">
    <name type="scientific">Phenylobacterium zucineum (strain HLK1)</name>
    <dbReference type="NCBI Taxonomy" id="450851"/>
    <lineage>
        <taxon>Bacteria</taxon>
        <taxon>Pseudomonadati</taxon>
        <taxon>Pseudomonadota</taxon>
        <taxon>Alphaproteobacteria</taxon>
        <taxon>Caulobacterales</taxon>
        <taxon>Caulobacteraceae</taxon>
        <taxon>Phenylobacterium</taxon>
    </lineage>
</organism>
<feature type="domain" description="Peptidase C39" evidence="2">
    <location>
        <begin position="57"/>
        <end position="187"/>
    </location>
</feature>
<keyword evidence="4" id="KW-1185">Reference proteome</keyword>
<feature type="chain" id="PRO_5002822633" description="Peptidase C39 domain-containing protein" evidence="1">
    <location>
        <begin position="29"/>
        <end position="250"/>
    </location>
</feature>
<name>B4RGJ1_PHEZH</name>
<evidence type="ECO:0000256" key="1">
    <source>
        <dbReference type="SAM" id="SignalP"/>
    </source>
</evidence>
<dbReference type="HOGENOM" id="CLU_092029_0_0_5"/>
<sequence>MRRRRDRSRIVALAAALTALAAAAPAVAQVQFYGEASGARVRVMTWRDIPFRTVVRQEHDYSCGSAALATLLTYHYGRPTTEAEAFTRMYAAGDQETIRRVGFSMLDMKRYLAAEGLRADGFRMSIDDIGKEGVPVIALIQMGAYRHFVVVKGVVGDRVLVGDPALGLRIFTRAQFNAMWNGIAFALHDTPAVGRGRFNVANEWSPWSTAPLRARADATDTLNALTLHQLPFYQITPIMVLGSVAPGGGL</sequence>
<feature type="signal peptide" evidence="1">
    <location>
        <begin position="1"/>
        <end position="28"/>
    </location>
</feature>
<dbReference type="Pfam" id="PF03412">
    <property type="entry name" value="Peptidase_C39"/>
    <property type="match status" value="1"/>
</dbReference>
<dbReference type="KEGG" id="pzu:PHZ_c2488"/>
<dbReference type="GO" id="GO:0008233">
    <property type="term" value="F:peptidase activity"/>
    <property type="evidence" value="ECO:0007669"/>
    <property type="project" value="InterPro"/>
</dbReference>
<dbReference type="RefSeq" id="WP_012523035.1">
    <property type="nucleotide sequence ID" value="NC_011144.1"/>
</dbReference>
<dbReference type="GO" id="GO:0005524">
    <property type="term" value="F:ATP binding"/>
    <property type="evidence" value="ECO:0007669"/>
    <property type="project" value="InterPro"/>
</dbReference>
<dbReference type="eggNOG" id="COG3271">
    <property type="taxonomic scope" value="Bacteria"/>
</dbReference>
<evidence type="ECO:0000313" key="3">
    <source>
        <dbReference type="EMBL" id="ACG78897.1"/>
    </source>
</evidence>
<dbReference type="Gene3D" id="3.90.70.10">
    <property type="entry name" value="Cysteine proteinases"/>
    <property type="match status" value="1"/>
</dbReference>
<dbReference type="Proteomes" id="UP000001868">
    <property type="component" value="Chromosome"/>
</dbReference>
<evidence type="ECO:0000313" key="4">
    <source>
        <dbReference type="Proteomes" id="UP000001868"/>
    </source>
</evidence>
<gene>
    <name evidence="3" type="ordered locus">PHZ_c2488</name>
</gene>
<dbReference type="PROSITE" id="PS50990">
    <property type="entry name" value="PEPTIDASE_C39"/>
    <property type="match status" value="1"/>
</dbReference>
<dbReference type="InterPro" id="IPR005074">
    <property type="entry name" value="Peptidase_C39"/>
</dbReference>
<evidence type="ECO:0000259" key="2">
    <source>
        <dbReference type="PROSITE" id="PS50990"/>
    </source>
</evidence>
<reference evidence="3 4" key="1">
    <citation type="journal article" date="2008" name="BMC Genomics">
        <title>Complete genome of Phenylobacterium zucineum - a novel facultative intracellular bacterium isolated from human erythroleukemia cell line K562.</title>
        <authorList>
            <person name="Luo Y."/>
            <person name="Xu X."/>
            <person name="Ding Z."/>
            <person name="Liu Z."/>
            <person name="Zhang B."/>
            <person name="Yan Z."/>
            <person name="Sun J."/>
            <person name="Hu S."/>
            <person name="Hu X."/>
        </authorList>
    </citation>
    <scope>NUCLEOTIDE SEQUENCE [LARGE SCALE GENOMIC DNA]</scope>
    <source>
        <strain evidence="3 4">HLK1</strain>
    </source>
</reference>
<keyword evidence="1" id="KW-0732">Signal</keyword>
<dbReference type="EMBL" id="CP000747">
    <property type="protein sequence ID" value="ACG78897.1"/>
    <property type="molecule type" value="Genomic_DNA"/>
</dbReference>
<protein>
    <recommendedName>
        <fullName evidence="2">Peptidase C39 domain-containing protein</fullName>
    </recommendedName>
</protein>
<dbReference type="GO" id="GO:0006508">
    <property type="term" value="P:proteolysis"/>
    <property type="evidence" value="ECO:0007669"/>
    <property type="project" value="InterPro"/>
</dbReference>
<dbReference type="CDD" id="cd02423">
    <property type="entry name" value="Peptidase_C39G"/>
    <property type="match status" value="1"/>
</dbReference>